<protein>
    <submittedName>
        <fullName evidence="2">AAA family ATPase</fullName>
    </submittedName>
</protein>
<name>A0A8J7QDC4_9BACT</name>
<organism evidence="2 3">
    <name type="scientific">Acanthopleuribacter pedis</name>
    <dbReference type="NCBI Taxonomy" id="442870"/>
    <lineage>
        <taxon>Bacteria</taxon>
        <taxon>Pseudomonadati</taxon>
        <taxon>Acidobacteriota</taxon>
        <taxon>Holophagae</taxon>
        <taxon>Acanthopleuribacterales</taxon>
        <taxon>Acanthopleuribacteraceae</taxon>
        <taxon>Acanthopleuribacter</taxon>
    </lineage>
</organism>
<dbReference type="AlphaFoldDB" id="A0A8J7QDC4"/>
<feature type="compositionally biased region" description="Polar residues" evidence="1">
    <location>
        <begin position="171"/>
        <end position="184"/>
    </location>
</feature>
<evidence type="ECO:0000313" key="3">
    <source>
        <dbReference type="Proteomes" id="UP000664417"/>
    </source>
</evidence>
<comment type="caution">
    <text evidence="2">The sequence shown here is derived from an EMBL/GenBank/DDBJ whole genome shotgun (WGS) entry which is preliminary data.</text>
</comment>
<dbReference type="Gene3D" id="3.40.50.300">
    <property type="entry name" value="P-loop containing nucleotide triphosphate hydrolases"/>
    <property type="match status" value="1"/>
</dbReference>
<dbReference type="RefSeq" id="WP_207858807.1">
    <property type="nucleotide sequence ID" value="NZ_JAFREP010000008.1"/>
</dbReference>
<gene>
    <name evidence="2" type="ORF">J3U88_11005</name>
</gene>
<dbReference type="Proteomes" id="UP000664417">
    <property type="component" value="Unassembled WGS sequence"/>
</dbReference>
<keyword evidence="3" id="KW-1185">Reference proteome</keyword>
<dbReference type="Pfam" id="PF13671">
    <property type="entry name" value="AAA_33"/>
    <property type="match status" value="1"/>
</dbReference>
<evidence type="ECO:0000313" key="2">
    <source>
        <dbReference type="EMBL" id="MBO1318986.1"/>
    </source>
</evidence>
<dbReference type="EMBL" id="JAFREP010000008">
    <property type="protein sequence ID" value="MBO1318986.1"/>
    <property type="molecule type" value="Genomic_DNA"/>
</dbReference>
<accession>A0A8J7QDC4</accession>
<dbReference type="SUPFAM" id="SSF52540">
    <property type="entry name" value="P-loop containing nucleoside triphosphate hydrolases"/>
    <property type="match status" value="1"/>
</dbReference>
<evidence type="ECO:0000256" key="1">
    <source>
        <dbReference type="SAM" id="MobiDB-lite"/>
    </source>
</evidence>
<sequence>MQLFFAPDALILAIGCAGAGKSTALARWFPHYEILSSDHLRLMLRNDAANQDCSPAVFALLAQIADHRLAHGLLTVIDATNLNPIYRAPWFALAARRRRPCYGLVFTTDLATCRMRNSTRSRQVPADVLTEQFAQWTADRPALHREPFTRLYFLSHTTEAYPSPRRKALPQTDSLPQKATTQPRNRLFKANEIDEEPGKND</sequence>
<reference evidence="2" key="1">
    <citation type="submission" date="2021-03" db="EMBL/GenBank/DDBJ databases">
        <authorList>
            <person name="Wang G."/>
        </authorList>
    </citation>
    <scope>NUCLEOTIDE SEQUENCE</scope>
    <source>
        <strain evidence="2">KCTC 12899</strain>
    </source>
</reference>
<feature type="region of interest" description="Disordered" evidence="1">
    <location>
        <begin position="163"/>
        <end position="201"/>
    </location>
</feature>
<proteinExistence type="predicted"/>
<feature type="compositionally biased region" description="Basic and acidic residues" evidence="1">
    <location>
        <begin position="189"/>
        <end position="201"/>
    </location>
</feature>
<dbReference type="InterPro" id="IPR027417">
    <property type="entry name" value="P-loop_NTPase"/>
</dbReference>